<dbReference type="PANTHER" id="PTHR46708:SF7">
    <property type="entry name" value="FIBRONECTIN TYPE-III DOMAIN-CONTAINING PROTEIN"/>
    <property type="match status" value="1"/>
</dbReference>
<dbReference type="PANTHER" id="PTHR46708">
    <property type="entry name" value="TENASCIN"/>
    <property type="match status" value="1"/>
</dbReference>
<dbReference type="InterPro" id="IPR036116">
    <property type="entry name" value="FN3_sf"/>
</dbReference>
<dbReference type="Gene3D" id="2.60.40.10">
    <property type="entry name" value="Immunoglobulins"/>
    <property type="match status" value="5"/>
</dbReference>
<dbReference type="CDD" id="cd00063">
    <property type="entry name" value="FN3"/>
    <property type="match status" value="4"/>
</dbReference>
<dbReference type="EMBL" id="SWLE01000010">
    <property type="protein sequence ID" value="TNM95613.1"/>
    <property type="molecule type" value="Genomic_DNA"/>
</dbReference>
<keyword evidence="5" id="KW-0130">Cell adhesion</keyword>
<proteinExistence type="inferred from homology"/>
<evidence type="ECO:0000256" key="2">
    <source>
        <dbReference type="ARBA" id="ARBA00022525"/>
    </source>
</evidence>
<dbReference type="AlphaFoldDB" id="A0A4Z2BTQ3"/>
<dbReference type="GO" id="GO:0005201">
    <property type="term" value="F:extracellular matrix structural constituent"/>
    <property type="evidence" value="ECO:0007669"/>
    <property type="project" value="TreeGrafter"/>
</dbReference>
<dbReference type="GO" id="GO:0007507">
    <property type="term" value="P:heart development"/>
    <property type="evidence" value="ECO:0007669"/>
    <property type="project" value="TreeGrafter"/>
</dbReference>
<keyword evidence="7" id="KW-1015">Disulfide bond</keyword>
<evidence type="ECO:0000256" key="9">
    <source>
        <dbReference type="ARBA" id="ARBA00049648"/>
    </source>
</evidence>
<evidence type="ECO:0000256" key="6">
    <source>
        <dbReference type="ARBA" id="ARBA00023119"/>
    </source>
</evidence>
<comment type="subcellular location">
    <subcellularLocation>
        <location evidence="1">Secreted</location>
        <location evidence="1">Extracellular space</location>
        <location evidence="1">Extracellular matrix</location>
    </subcellularLocation>
</comment>
<dbReference type="InterPro" id="IPR050991">
    <property type="entry name" value="ECM_Regulatory_Proteins"/>
</dbReference>
<evidence type="ECO:0000256" key="8">
    <source>
        <dbReference type="ARBA" id="ARBA00023180"/>
    </source>
</evidence>
<gene>
    <name evidence="12" type="ORF">fugu_016696</name>
</gene>
<evidence type="ECO:0000259" key="11">
    <source>
        <dbReference type="PROSITE" id="PS50853"/>
    </source>
</evidence>
<evidence type="ECO:0000256" key="5">
    <source>
        <dbReference type="ARBA" id="ARBA00022889"/>
    </source>
</evidence>
<dbReference type="SMART" id="SM00060">
    <property type="entry name" value="FN3"/>
    <property type="match status" value="3"/>
</dbReference>
<protein>
    <recommendedName>
        <fullName evidence="11">Fibronectin type-III domain-containing protein</fullName>
    </recommendedName>
</protein>
<keyword evidence="3" id="KW-0272">Extracellular matrix</keyword>
<dbReference type="GO" id="GO:0007160">
    <property type="term" value="P:cell-matrix adhesion"/>
    <property type="evidence" value="ECO:0007669"/>
    <property type="project" value="TreeGrafter"/>
</dbReference>
<feature type="domain" description="Fibronectin type-III" evidence="11">
    <location>
        <begin position="281"/>
        <end position="370"/>
    </location>
</feature>
<dbReference type="GO" id="GO:0005178">
    <property type="term" value="F:integrin binding"/>
    <property type="evidence" value="ECO:0007669"/>
    <property type="project" value="TreeGrafter"/>
</dbReference>
<dbReference type="InterPro" id="IPR013783">
    <property type="entry name" value="Ig-like_fold"/>
</dbReference>
<dbReference type="FunFam" id="2.60.40.10:FF:000489">
    <property type="entry name" value="collagen alpha-1(XII) chain isoform X1"/>
    <property type="match status" value="1"/>
</dbReference>
<sequence>MVQVPGRTHNTVLKNLQPDTDYTVTVVPVYPTGEGKPESENGKTLERSPVRNIEVFNPTTNTLNVRWEAAKGPVEGYRVVYAPVNGAKPSESIVVPGTTAFLEQLLPDTDYNVGVVALYSDGEGPAISDAGKTLPRSGPRNVQVYDPTTSSLTVSWEPAIGPVTQYRITYAPTTGDPIEEYVSVLTMDMLGPRNLRVSDEWYTRFRVSWDPAPSKVNGYKLLYKPKDSTEDYTEVFVGDVTSHQLHNLKPGTTYDLEVLAQYDKGFSKPLDGEGTTLYLNVTDLTTYNVDHDSFCIRWTPHRAATSYRLKVNPLDQSKNGAQEITVRGSESSYCFDGLSPDTLYNATVYTQTPNLEGPGVSVQEKTLVRTTAVPTQPPTPPAPATVPPALDVCKGCQGRSWSSSSTVPGVSATRASTR</sequence>
<dbReference type="PROSITE" id="PS50853">
    <property type="entry name" value="FN3"/>
    <property type="match status" value="4"/>
</dbReference>
<evidence type="ECO:0000256" key="4">
    <source>
        <dbReference type="ARBA" id="ARBA00022737"/>
    </source>
</evidence>
<dbReference type="GO" id="GO:0005581">
    <property type="term" value="C:collagen trimer"/>
    <property type="evidence" value="ECO:0007669"/>
    <property type="project" value="UniProtKB-KW"/>
</dbReference>
<evidence type="ECO:0000256" key="1">
    <source>
        <dbReference type="ARBA" id="ARBA00004498"/>
    </source>
</evidence>
<dbReference type="GO" id="GO:0007044">
    <property type="term" value="P:cell-substrate junction assembly"/>
    <property type="evidence" value="ECO:0007669"/>
    <property type="project" value="TreeGrafter"/>
</dbReference>
<accession>A0A4Z2BTQ3</accession>
<comment type="caution">
    <text evidence="12">The sequence shown here is derived from an EMBL/GenBank/DDBJ whole genome shotgun (WGS) entry which is preliminary data.</text>
</comment>
<evidence type="ECO:0000256" key="10">
    <source>
        <dbReference type="SAM" id="MobiDB-lite"/>
    </source>
</evidence>
<organism evidence="12 13">
    <name type="scientific">Takifugu bimaculatus</name>
    <dbReference type="NCBI Taxonomy" id="433685"/>
    <lineage>
        <taxon>Eukaryota</taxon>
        <taxon>Metazoa</taxon>
        <taxon>Chordata</taxon>
        <taxon>Craniata</taxon>
        <taxon>Vertebrata</taxon>
        <taxon>Euteleostomi</taxon>
        <taxon>Actinopterygii</taxon>
        <taxon>Neopterygii</taxon>
        <taxon>Teleostei</taxon>
        <taxon>Neoteleostei</taxon>
        <taxon>Acanthomorphata</taxon>
        <taxon>Eupercaria</taxon>
        <taxon>Tetraodontiformes</taxon>
        <taxon>Tetradontoidea</taxon>
        <taxon>Tetraodontidae</taxon>
        <taxon>Takifugu</taxon>
    </lineage>
</organism>
<dbReference type="InterPro" id="IPR003961">
    <property type="entry name" value="FN3_dom"/>
</dbReference>
<evidence type="ECO:0000256" key="7">
    <source>
        <dbReference type="ARBA" id="ARBA00023157"/>
    </source>
</evidence>
<feature type="domain" description="Fibronectin type-III" evidence="11">
    <location>
        <begin position="1"/>
        <end position="48"/>
    </location>
</feature>
<dbReference type="Pfam" id="PF00041">
    <property type="entry name" value="fn3"/>
    <property type="match status" value="4"/>
</dbReference>
<comment type="similarity">
    <text evidence="9">Belongs to the fibril-associated collagens with interrupted helices (FACIT) family.</text>
</comment>
<keyword evidence="13" id="KW-1185">Reference proteome</keyword>
<feature type="domain" description="Fibronectin type-III" evidence="11">
    <location>
        <begin position="49"/>
        <end position="137"/>
    </location>
</feature>
<evidence type="ECO:0000313" key="12">
    <source>
        <dbReference type="EMBL" id="TNM95613.1"/>
    </source>
</evidence>
<keyword evidence="6" id="KW-0176">Collagen</keyword>
<dbReference type="GO" id="GO:0043394">
    <property type="term" value="F:proteoglycan binding"/>
    <property type="evidence" value="ECO:0007669"/>
    <property type="project" value="TreeGrafter"/>
</dbReference>
<dbReference type="SUPFAM" id="SSF49265">
    <property type="entry name" value="Fibronectin type III"/>
    <property type="match status" value="5"/>
</dbReference>
<name>A0A4Z2BTQ3_9TELE</name>
<reference evidence="12 13" key="1">
    <citation type="submission" date="2019-04" db="EMBL/GenBank/DDBJ databases">
        <title>The sequence and de novo assembly of Takifugu bimaculatus genome using PacBio and Hi-C technologies.</title>
        <authorList>
            <person name="Xu P."/>
            <person name="Liu B."/>
            <person name="Zhou Z."/>
        </authorList>
    </citation>
    <scope>NUCLEOTIDE SEQUENCE [LARGE SCALE GENOMIC DNA]</scope>
    <source>
        <strain evidence="12">TB-2018</strain>
        <tissue evidence="12">Muscle</tissue>
    </source>
</reference>
<feature type="region of interest" description="Disordered" evidence="10">
    <location>
        <begin position="398"/>
        <end position="418"/>
    </location>
</feature>
<evidence type="ECO:0000256" key="3">
    <source>
        <dbReference type="ARBA" id="ARBA00022530"/>
    </source>
</evidence>
<keyword evidence="2" id="KW-0964">Secreted</keyword>
<dbReference type="FunFam" id="2.60.40.10:FF:000018">
    <property type="entry name" value="collagen alpha-1(XII) chain isoform X1"/>
    <property type="match status" value="1"/>
</dbReference>
<keyword evidence="4" id="KW-0677">Repeat</keyword>
<dbReference type="FunFam" id="2.60.40.10:FF:000121">
    <property type="entry name" value="Collagen type XII alpha 1 chain"/>
    <property type="match status" value="1"/>
</dbReference>
<dbReference type="GO" id="GO:0007399">
    <property type="term" value="P:nervous system development"/>
    <property type="evidence" value="ECO:0007669"/>
    <property type="project" value="TreeGrafter"/>
</dbReference>
<keyword evidence="8" id="KW-0325">Glycoprotein</keyword>
<evidence type="ECO:0000313" key="13">
    <source>
        <dbReference type="Proteomes" id="UP000516260"/>
    </source>
</evidence>
<feature type="domain" description="Fibronectin type-III" evidence="11">
    <location>
        <begin position="191"/>
        <end position="280"/>
    </location>
</feature>
<dbReference type="Proteomes" id="UP000516260">
    <property type="component" value="Chromosome 18"/>
</dbReference>